<comment type="similarity">
    <text evidence="1 6">Belongs to the glycosyl hydrolase 35 family.</text>
</comment>
<dbReference type="InterPro" id="IPR008979">
    <property type="entry name" value="Galactose-bd-like_sf"/>
</dbReference>
<dbReference type="SUPFAM" id="SSF49785">
    <property type="entry name" value="Galactose-binding domain-like"/>
    <property type="match status" value="1"/>
</dbReference>
<feature type="signal peptide" evidence="7">
    <location>
        <begin position="1"/>
        <end position="30"/>
    </location>
</feature>
<dbReference type="Proteomes" id="UP000199150">
    <property type="component" value="Unassembled WGS sequence"/>
</dbReference>
<proteinExistence type="inferred from homology"/>
<evidence type="ECO:0000313" key="11">
    <source>
        <dbReference type="EMBL" id="SCW68252.1"/>
    </source>
</evidence>
<dbReference type="InterPro" id="IPR048913">
    <property type="entry name" value="BetaGal_gal-bd"/>
</dbReference>
<dbReference type="EMBL" id="FMTS01000004">
    <property type="protein sequence ID" value="SCW68252.1"/>
    <property type="molecule type" value="Genomic_DNA"/>
</dbReference>
<dbReference type="InterPro" id="IPR026283">
    <property type="entry name" value="B-gal_1-like"/>
</dbReference>
<dbReference type="RefSeq" id="WP_090648829.1">
    <property type="nucleotide sequence ID" value="NZ_CBCRYE010000002.1"/>
</dbReference>
<dbReference type="InterPro" id="IPR001944">
    <property type="entry name" value="Glycoside_Hdrlase_35"/>
</dbReference>
<dbReference type="GO" id="GO:0004565">
    <property type="term" value="F:beta-galactosidase activity"/>
    <property type="evidence" value="ECO:0007669"/>
    <property type="project" value="UniProtKB-EC"/>
</dbReference>
<dbReference type="Gene3D" id="2.60.120.260">
    <property type="entry name" value="Galactose-binding domain-like"/>
    <property type="match status" value="2"/>
</dbReference>
<evidence type="ECO:0000313" key="12">
    <source>
        <dbReference type="Proteomes" id="UP000199150"/>
    </source>
</evidence>
<dbReference type="STRING" id="260084.SAMN02927928_2678"/>
<name>A0A1G4SGB2_9CAUL</name>
<protein>
    <recommendedName>
        <fullName evidence="5">Beta-galactosidase</fullName>
        <ecNumber evidence="5">3.2.1.23</ecNumber>
    </recommendedName>
</protein>
<dbReference type="PIRSF" id="PIRSF006336">
    <property type="entry name" value="B-gal"/>
    <property type="match status" value="1"/>
</dbReference>
<evidence type="ECO:0000256" key="7">
    <source>
        <dbReference type="SAM" id="SignalP"/>
    </source>
</evidence>
<dbReference type="Pfam" id="PF21467">
    <property type="entry name" value="BetaGal_gal-bd"/>
    <property type="match status" value="1"/>
</dbReference>
<dbReference type="PRINTS" id="PR00742">
    <property type="entry name" value="GLHYDRLASE35"/>
</dbReference>
<feature type="domain" description="Glycoside hydrolase 35 catalytic" evidence="8">
    <location>
        <begin position="42"/>
        <end position="357"/>
    </location>
</feature>
<feature type="domain" description="Beta-galactosidase galactose-binding" evidence="10">
    <location>
        <begin position="527"/>
        <end position="589"/>
    </location>
</feature>
<dbReference type="InterPro" id="IPR017853">
    <property type="entry name" value="GH"/>
</dbReference>
<feature type="active site" description="Proton donor" evidence="4">
    <location>
        <position position="190"/>
    </location>
</feature>
<feature type="active site" description="Nucleophile" evidence="4">
    <location>
        <position position="266"/>
    </location>
</feature>
<dbReference type="GO" id="GO:0005975">
    <property type="term" value="P:carbohydrate metabolic process"/>
    <property type="evidence" value="ECO:0007669"/>
    <property type="project" value="InterPro"/>
</dbReference>
<dbReference type="SUPFAM" id="SSF51445">
    <property type="entry name" value="(Trans)glycosidases"/>
    <property type="match status" value="1"/>
</dbReference>
<accession>A0A1G4SGB2</accession>
<evidence type="ECO:0000259" key="10">
    <source>
        <dbReference type="Pfam" id="PF21467"/>
    </source>
</evidence>
<gene>
    <name evidence="11" type="ORF">SAMN02927928_2678</name>
</gene>
<organism evidence="11 12">
    <name type="scientific">Asticcacaulis taihuensis</name>
    <dbReference type="NCBI Taxonomy" id="260084"/>
    <lineage>
        <taxon>Bacteria</taxon>
        <taxon>Pseudomonadati</taxon>
        <taxon>Pseudomonadota</taxon>
        <taxon>Alphaproteobacteria</taxon>
        <taxon>Caulobacterales</taxon>
        <taxon>Caulobacteraceae</taxon>
        <taxon>Asticcacaulis</taxon>
    </lineage>
</organism>
<dbReference type="InterPro" id="IPR031330">
    <property type="entry name" value="Gly_Hdrlase_35_cat"/>
</dbReference>
<dbReference type="AlphaFoldDB" id="A0A1G4SGB2"/>
<evidence type="ECO:0000259" key="9">
    <source>
        <dbReference type="Pfam" id="PF21317"/>
    </source>
</evidence>
<dbReference type="PROSITE" id="PS01182">
    <property type="entry name" value="GLYCOSYL_HYDROL_F35"/>
    <property type="match status" value="1"/>
</dbReference>
<dbReference type="Pfam" id="PF01301">
    <property type="entry name" value="Glyco_hydro_35"/>
    <property type="match status" value="1"/>
</dbReference>
<dbReference type="InterPro" id="IPR006311">
    <property type="entry name" value="TAT_signal"/>
</dbReference>
<evidence type="ECO:0000256" key="5">
    <source>
        <dbReference type="RuleBase" id="RU000675"/>
    </source>
</evidence>
<comment type="catalytic activity">
    <reaction evidence="5">
        <text>Hydrolysis of terminal non-reducing beta-D-galactose residues in beta-D-galactosides.</text>
        <dbReference type="EC" id="3.2.1.23"/>
    </reaction>
</comment>
<dbReference type="OrthoDB" id="9813184at2"/>
<dbReference type="InterPro" id="IPR019801">
    <property type="entry name" value="Glyco_hydro_35_CS"/>
</dbReference>
<evidence type="ECO:0000256" key="4">
    <source>
        <dbReference type="PIRSR" id="PIRSR006336-1"/>
    </source>
</evidence>
<evidence type="ECO:0000256" key="3">
    <source>
        <dbReference type="ARBA" id="ARBA00023295"/>
    </source>
</evidence>
<dbReference type="EC" id="3.2.1.23" evidence="5"/>
<evidence type="ECO:0000256" key="2">
    <source>
        <dbReference type="ARBA" id="ARBA00022801"/>
    </source>
</evidence>
<keyword evidence="7" id="KW-0732">Signal</keyword>
<dbReference type="Gene3D" id="3.20.20.80">
    <property type="entry name" value="Glycosidases"/>
    <property type="match status" value="1"/>
</dbReference>
<keyword evidence="3 5" id="KW-0326">Glycosidase</keyword>
<reference evidence="12" key="1">
    <citation type="submission" date="2016-10" db="EMBL/GenBank/DDBJ databases">
        <authorList>
            <person name="Varghese N."/>
            <person name="Submissions S."/>
        </authorList>
    </citation>
    <scope>NUCLEOTIDE SEQUENCE [LARGE SCALE GENOMIC DNA]</scope>
    <source>
        <strain evidence="12">CGMCC 1.3431</strain>
    </source>
</reference>
<keyword evidence="2 5" id="KW-0378">Hydrolase</keyword>
<feature type="domain" description="Beta-galactosidase 1-like first all-beta" evidence="9">
    <location>
        <begin position="400"/>
        <end position="506"/>
    </location>
</feature>
<sequence length="620" mass="67959">MSQMKQTRRNFLTSVGGVGAVIALSGAAGAKTASRFTVANDQFMLDGKPFQILAGEMHYPRIAREYWRDRLRKLKSLGLNTLTTYVFWNAHETSPGVYDFSGNLDIAAYIRLAQEEGLWVNLRPGPYVCAEWDGGGLPAWLFPEESGIARTSDPKFVGPMKAWFKRLGQELVPLLIDNGGPIILTQIENEYGAFGADHDYMRQVMEAERDAGFTGLLYTADPSQFVANGSLPGIVAGINFGTNYKAEEEFAARAKVRSDGPFFNSELWGGWFDAFGDLHATMEIPPLIDSLKWMLDRKMSISFYMLHGGTSFGWYAGANWDSKGYSADISSYDYDAILDEAGRPTPKYAAVKALFQNYLPAEAFAPLPPAEVPVTVPRFRLTEAAPLESLLGKPVHQSSPKSLDALGQMHGLMVYRHRAEKPLSGVLKFDDVRDYALVRVNGITVATLDRRLKETSVAIDVPQGGVLELWVDTHGHCNYGKNIGRDQKGLIGQAMLNGAPLSGWEQAGVTFDDISGLTFAAKPVAGPAFYRGTFNVTADGAVPGFTFLDMRGWGKGYVFVNGHNLGRYWSVGPQRAMFVPGPWLKSGVNEVVVLDLREAGERTLAGGPNEIWDLPGLVKA</sequence>
<dbReference type="PROSITE" id="PS51318">
    <property type="entry name" value="TAT"/>
    <property type="match status" value="1"/>
</dbReference>
<evidence type="ECO:0000256" key="1">
    <source>
        <dbReference type="ARBA" id="ARBA00009809"/>
    </source>
</evidence>
<evidence type="ECO:0000256" key="6">
    <source>
        <dbReference type="RuleBase" id="RU003679"/>
    </source>
</evidence>
<evidence type="ECO:0000259" key="8">
    <source>
        <dbReference type="Pfam" id="PF01301"/>
    </source>
</evidence>
<dbReference type="InterPro" id="IPR048912">
    <property type="entry name" value="BetaGal1-like_ABD1"/>
</dbReference>
<feature type="chain" id="PRO_5011757751" description="Beta-galactosidase" evidence="7">
    <location>
        <begin position="31"/>
        <end position="620"/>
    </location>
</feature>
<dbReference type="Pfam" id="PF21317">
    <property type="entry name" value="BetaGal_ABD_1"/>
    <property type="match status" value="1"/>
</dbReference>
<keyword evidence="12" id="KW-1185">Reference proteome</keyword>
<dbReference type="PANTHER" id="PTHR23421">
    <property type="entry name" value="BETA-GALACTOSIDASE RELATED"/>
    <property type="match status" value="1"/>
</dbReference>